<dbReference type="Proteomes" id="UP001174934">
    <property type="component" value="Unassembled WGS sequence"/>
</dbReference>
<dbReference type="InterPro" id="IPR027589">
    <property type="entry name" value="Choice_anch_B"/>
</dbReference>
<evidence type="ECO:0000256" key="1">
    <source>
        <dbReference type="SAM" id="SignalP"/>
    </source>
</evidence>
<keyword evidence="3" id="KW-1185">Reference proteome</keyword>
<dbReference type="EMBL" id="JAULSR010000003">
    <property type="protein sequence ID" value="KAK0625114.1"/>
    <property type="molecule type" value="Genomic_DNA"/>
</dbReference>
<dbReference type="NCBIfam" id="TIGR04312">
    <property type="entry name" value="choice_anch_B"/>
    <property type="match status" value="1"/>
</dbReference>
<proteinExistence type="predicted"/>
<protein>
    <submittedName>
        <fullName evidence="2">Uncharacterized protein</fullName>
    </submittedName>
</protein>
<accession>A0AA40C559</accession>
<dbReference type="AlphaFoldDB" id="A0AA40C559"/>
<sequence>MKSPTAVVAIVTALAALASAREMEVNMELKAELYDSGLRHEQIMSLKESTWANLAEEGAFDSTQYKSFSIPSIVGKKDYIPCKDGVASYVPGDAKYTFRCSNIDLYDFKTHAELGSSSGRGAGSWGWTSPKGREFIAIAQEDGTSFNEVSKQGKLIYLGRLPQYTTAPISLWREIKGYKSYILIGSEAVQHGVQIFDLAKLVDVDPAHPVVFSNEADLTGHWDEGLPLGRSHNVATNEEKKYGVATGFQPRNATLRAGLVFFDLTDPSNPKTLGGTGDDGYVHDAQCIVYRGPDLKYYGRDICYGYDEDSLTIFDVTDKSAVKVISNTSYEGASYTHQGWVLDPLWQEYLILDDEYDEVDAAGPAADGYPVSYIWSIRSLEKPKQTGYYKALRRGIDHNQFVKDGHAYQSNYALGLSVLDLRSVPLDPTGKRIKEVAYFDVHPEDDNEPGGGAVTFTGTWSHYPFFPSGYIVINTIDRGAFVVKRTAASWWHF</sequence>
<gene>
    <name evidence="2" type="ORF">B0T17DRAFT_558289</name>
</gene>
<comment type="caution">
    <text evidence="2">The sequence shown here is derived from an EMBL/GenBank/DDBJ whole genome shotgun (WGS) entry which is preliminary data.</text>
</comment>
<organism evidence="2 3">
    <name type="scientific">Bombardia bombarda</name>
    <dbReference type="NCBI Taxonomy" id="252184"/>
    <lineage>
        <taxon>Eukaryota</taxon>
        <taxon>Fungi</taxon>
        <taxon>Dikarya</taxon>
        <taxon>Ascomycota</taxon>
        <taxon>Pezizomycotina</taxon>
        <taxon>Sordariomycetes</taxon>
        <taxon>Sordariomycetidae</taxon>
        <taxon>Sordariales</taxon>
        <taxon>Lasiosphaeriaceae</taxon>
        <taxon>Bombardia</taxon>
    </lineage>
</organism>
<evidence type="ECO:0000313" key="2">
    <source>
        <dbReference type="EMBL" id="KAK0625114.1"/>
    </source>
</evidence>
<name>A0AA40C559_9PEZI</name>
<keyword evidence="1" id="KW-0732">Signal</keyword>
<feature type="chain" id="PRO_5041261179" evidence="1">
    <location>
        <begin position="21"/>
        <end position="493"/>
    </location>
</feature>
<feature type="signal peptide" evidence="1">
    <location>
        <begin position="1"/>
        <end position="20"/>
    </location>
</feature>
<dbReference type="PANTHER" id="PTHR38787">
    <property type="entry name" value="REGULATORY P DOMAIN-CONTAINING PROTEIN"/>
    <property type="match status" value="1"/>
</dbReference>
<dbReference type="PANTHER" id="PTHR38787:SF3">
    <property type="entry name" value="REGULATORY P DOMAIN-CONTAINING PROTEIN"/>
    <property type="match status" value="1"/>
</dbReference>
<evidence type="ECO:0000313" key="3">
    <source>
        <dbReference type="Proteomes" id="UP001174934"/>
    </source>
</evidence>
<dbReference type="GO" id="GO:0005576">
    <property type="term" value="C:extracellular region"/>
    <property type="evidence" value="ECO:0007669"/>
    <property type="project" value="TreeGrafter"/>
</dbReference>
<reference evidence="2" key="1">
    <citation type="submission" date="2023-06" db="EMBL/GenBank/DDBJ databases">
        <title>Genome-scale phylogeny and comparative genomics of the fungal order Sordariales.</title>
        <authorList>
            <consortium name="Lawrence Berkeley National Laboratory"/>
            <person name="Hensen N."/>
            <person name="Bonometti L."/>
            <person name="Westerberg I."/>
            <person name="Brannstrom I.O."/>
            <person name="Guillou S."/>
            <person name="Cros-Aarteil S."/>
            <person name="Calhoun S."/>
            <person name="Haridas S."/>
            <person name="Kuo A."/>
            <person name="Mondo S."/>
            <person name="Pangilinan J."/>
            <person name="Riley R."/>
            <person name="LaButti K."/>
            <person name="Andreopoulos B."/>
            <person name="Lipzen A."/>
            <person name="Chen C."/>
            <person name="Yanf M."/>
            <person name="Daum C."/>
            <person name="Ng V."/>
            <person name="Clum A."/>
            <person name="Steindorff A."/>
            <person name="Ohm R."/>
            <person name="Martin F."/>
            <person name="Silar P."/>
            <person name="Natvig D."/>
            <person name="Lalanne C."/>
            <person name="Gautier V."/>
            <person name="Ament-velasquez S.L."/>
            <person name="Kruys A."/>
            <person name="Hutchinson M.I."/>
            <person name="Powell A.J."/>
            <person name="Barry K."/>
            <person name="Miller A.N."/>
            <person name="Grigoriev I.V."/>
            <person name="Debuchy R."/>
            <person name="Gladieux P."/>
            <person name="Thoren M.H."/>
            <person name="Johannesson H."/>
        </authorList>
    </citation>
    <scope>NUCLEOTIDE SEQUENCE</scope>
    <source>
        <strain evidence="2">SMH3391-2</strain>
    </source>
</reference>